<dbReference type="RefSeq" id="WP_284250651.1">
    <property type="nucleotide sequence ID" value="NZ_BSUM01000001.1"/>
</dbReference>
<dbReference type="Pfam" id="PF01926">
    <property type="entry name" value="MMR_HSR1"/>
    <property type="match status" value="1"/>
</dbReference>
<dbReference type="GO" id="GO:0000028">
    <property type="term" value="P:ribosomal small subunit assembly"/>
    <property type="evidence" value="ECO:0007669"/>
    <property type="project" value="TreeGrafter"/>
</dbReference>
<dbReference type="GO" id="GO:0005829">
    <property type="term" value="C:cytosol"/>
    <property type="evidence" value="ECO:0007669"/>
    <property type="project" value="TreeGrafter"/>
</dbReference>
<keyword evidence="2" id="KW-0812">Transmembrane</keyword>
<proteinExistence type="predicted"/>
<reference evidence="4" key="1">
    <citation type="journal article" date="2014" name="Int. J. Syst. Evol. Microbiol.">
        <title>Complete genome sequence of Corynebacterium casei LMG S-19264T (=DSM 44701T), isolated from a smear-ripened cheese.</title>
        <authorList>
            <consortium name="US DOE Joint Genome Institute (JGI-PGF)"/>
            <person name="Walter F."/>
            <person name="Albersmeier A."/>
            <person name="Kalinowski J."/>
            <person name="Ruckert C."/>
        </authorList>
    </citation>
    <scope>NUCLEOTIDE SEQUENCE</scope>
    <source>
        <strain evidence="4">NBRC 112290</strain>
    </source>
</reference>
<dbReference type="GO" id="GO:0043024">
    <property type="term" value="F:ribosomal small subunit binding"/>
    <property type="evidence" value="ECO:0007669"/>
    <property type="project" value="TreeGrafter"/>
</dbReference>
<dbReference type="PANTHER" id="PTHR42698:SF1">
    <property type="entry name" value="GTPASE ERA, MITOCHONDRIAL"/>
    <property type="match status" value="1"/>
</dbReference>
<accession>A0AA38CTH7</accession>
<dbReference type="EMBL" id="BSUM01000001">
    <property type="protein sequence ID" value="GMA31917.1"/>
    <property type="molecule type" value="Genomic_DNA"/>
</dbReference>
<feature type="transmembrane region" description="Helical" evidence="2">
    <location>
        <begin position="447"/>
        <end position="471"/>
    </location>
</feature>
<comment type="caution">
    <text evidence="4">The sequence shown here is derived from an EMBL/GenBank/DDBJ whole genome shotgun (WGS) entry which is preliminary data.</text>
</comment>
<feature type="compositionally biased region" description="Low complexity" evidence="1">
    <location>
        <begin position="352"/>
        <end position="376"/>
    </location>
</feature>
<feature type="transmembrane region" description="Helical" evidence="2">
    <location>
        <begin position="491"/>
        <end position="511"/>
    </location>
</feature>
<evidence type="ECO:0000256" key="1">
    <source>
        <dbReference type="SAM" id="MobiDB-lite"/>
    </source>
</evidence>
<dbReference type="GO" id="GO:0005525">
    <property type="term" value="F:GTP binding"/>
    <property type="evidence" value="ECO:0007669"/>
    <property type="project" value="InterPro"/>
</dbReference>
<dbReference type="GO" id="GO:0019843">
    <property type="term" value="F:rRNA binding"/>
    <property type="evidence" value="ECO:0007669"/>
    <property type="project" value="TreeGrafter"/>
</dbReference>
<protein>
    <recommendedName>
        <fullName evidence="3">G domain-containing protein</fullName>
    </recommendedName>
</protein>
<name>A0AA38CTH7_9MICO</name>
<gene>
    <name evidence="4" type="ORF">GCM10025875_19090</name>
</gene>
<dbReference type="SUPFAM" id="SSF52540">
    <property type="entry name" value="P-loop containing nucleoside triphosphate hydrolases"/>
    <property type="match status" value="1"/>
</dbReference>
<reference evidence="4" key="2">
    <citation type="submission" date="2023-02" db="EMBL/GenBank/DDBJ databases">
        <authorList>
            <person name="Sun Q."/>
            <person name="Mori K."/>
        </authorList>
    </citation>
    <scope>NUCLEOTIDE SEQUENCE</scope>
    <source>
        <strain evidence="4">NBRC 112290</strain>
    </source>
</reference>
<keyword evidence="2" id="KW-0472">Membrane</keyword>
<feature type="domain" description="G" evidence="3">
    <location>
        <begin position="63"/>
        <end position="178"/>
    </location>
</feature>
<dbReference type="Gene3D" id="3.40.50.300">
    <property type="entry name" value="P-loop containing nucleotide triphosphate hydrolases"/>
    <property type="match status" value="1"/>
</dbReference>
<evidence type="ECO:0000256" key="2">
    <source>
        <dbReference type="SAM" id="Phobius"/>
    </source>
</evidence>
<dbReference type="InterPro" id="IPR005662">
    <property type="entry name" value="GTPase_Era-like"/>
</dbReference>
<evidence type="ECO:0000259" key="3">
    <source>
        <dbReference type="Pfam" id="PF01926"/>
    </source>
</evidence>
<evidence type="ECO:0000313" key="5">
    <source>
        <dbReference type="Proteomes" id="UP001157161"/>
    </source>
</evidence>
<dbReference type="AlphaFoldDB" id="A0AA38CTH7"/>
<keyword evidence="2" id="KW-1133">Transmembrane helix</keyword>
<dbReference type="PANTHER" id="PTHR42698">
    <property type="entry name" value="GTPASE ERA"/>
    <property type="match status" value="1"/>
</dbReference>
<dbReference type="InterPro" id="IPR006073">
    <property type="entry name" value="GTP-bd"/>
</dbReference>
<dbReference type="InterPro" id="IPR027417">
    <property type="entry name" value="P-loop_NTPase"/>
</dbReference>
<organism evidence="4 5">
    <name type="scientific">Litorihabitans aurantiacus</name>
    <dbReference type="NCBI Taxonomy" id="1930061"/>
    <lineage>
        <taxon>Bacteria</taxon>
        <taxon>Bacillati</taxon>
        <taxon>Actinomycetota</taxon>
        <taxon>Actinomycetes</taxon>
        <taxon>Micrococcales</taxon>
        <taxon>Beutenbergiaceae</taxon>
        <taxon>Litorihabitans</taxon>
    </lineage>
</organism>
<keyword evidence="5" id="KW-1185">Reference proteome</keyword>
<evidence type="ECO:0000313" key="4">
    <source>
        <dbReference type="EMBL" id="GMA31917.1"/>
    </source>
</evidence>
<dbReference type="Proteomes" id="UP001157161">
    <property type="component" value="Unassembled WGS sequence"/>
</dbReference>
<feature type="region of interest" description="Disordered" evidence="1">
    <location>
        <begin position="346"/>
        <end position="376"/>
    </location>
</feature>
<sequence length="561" mass="58837">MRARGASRATGRRGPDLATRTAALREVCDLGSGRLPHDVLAQARTALEQVEQRSALSAEHTLVALAGATGTGKSSLLNALAGQEVARTSRQRPTTSLALGVVAESPGRRAGSTALLDWLGVPRRHDVAPDDERPDGVILLDLPDHDSVVVEHRVRADHVTQRADLLVWVTNPQKYADAVLHHDYLAPLAGQGGVVVVLNQVDRLSPADAEACRADLARLVARAGIDAPVLATSATTGAGLAELRRHLHAAVSRRTAVVARSSARLAAAATAVLDALGGQGTASYARAHDRARAELTARLEQAAGVPLVVDAVRGSAVRDAVRHTGWPPTRWLGRWRRDPLRTLGLRGPARRSAATSGDSTVTDTGDLVRSSLPAPSPALRSAATSAVRTYVDAAGVSLPPVWRERVRAEVLARTEHVGDDLDVVLTRTSLGAVAPARWWRAVGAWQWLLAGALAVGLLWLGALAVIGYLQLPPWPTPVATLGGRDLPWPTLLAVGGAVAGLLTALLARWAAGAGAARRARRTRQRLRRAVDGVAHDLVVAAVRTEIQAAGAIRAAAAQAAA</sequence>